<dbReference type="Gene3D" id="3.40.710.10">
    <property type="entry name" value="DD-peptidase/beta-lactamase superfamily"/>
    <property type="match status" value="1"/>
</dbReference>
<dbReference type="InterPro" id="IPR018044">
    <property type="entry name" value="Peptidase_S11"/>
</dbReference>
<feature type="active site" description="Acyl-ester intermediate" evidence="7">
    <location>
        <position position="73"/>
    </location>
</feature>
<keyword evidence="2 10" id="KW-0732">Signal</keyword>
<dbReference type="GO" id="GO:0008360">
    <property type="term" value="P:regulation of cell shape"/>
    <property type="evidence" value="ECO:0007669"/>
    <property type="project" value="UniProtKB-KW"/>
</dbReference>
<evidence type="ECO:0000256" key="2">
    <source>
        <dbReference type="ARBA" id="ARBA00022729"/>
    </source>
</evidence>
<proteinExistence type="inferred from homology"/>
<evidence type="ECO:0000259" key="11">
    <source>
        <dbReference type="Pfam" id="PF00768"/>
    </source>
</evidence>
<sequence>MVRLLGRIAVSIAALLPGSLVIDTAVAAADSDVQPIVAAQIPNGPAPAWIVADLDSGQILAGRDEYVTHPPASTIKVLLALVVLDELPLDATVVASEADANAECNCVGVTAGHVYSARDLLDGLLLVSGNDAANTLAHMLGGMDVAVGKMNAKAVALGATGTRAGSPSGLNGPGIDGYTTPHDLAIIFRAALDNPVFTSITSSPTAPFPGDTGPETLINQDEMLARYPGMLGGKTGFTDPARKTFVGAAQRNGRRLVVAMMYGLVVEGGPTYWDQATGLLDWGFAQDHSVGIGTL</sequence>
<dbReference type="GO" id="GO:0071555">
    <property type="term" value="P:cell wall organization"/>
    <property type="evidence" value="ECO:0007669"/>
    <property type="project" value="UniProtKB-KW"/>
</dbReference>
<evidence type="ECO:0000256" key="3">
    <source>
        <dbReference type="ARBA" id="ARBA00022801"/>
    </source>
</evidence>
<dbReference type="InterPro" id="IPR012338">
    <property type="entry name" value="Beta-lactam/transpept-like"/>
</dbReference>
<dbReference type="GO" id="GO:0009002">
    <property type="term" value="F:serine-type D-Ala-D-Ala carboxypeptidase activity"/>
    <property type="evidence" value="ECO:0007669"/>
    <property type="project" value="InterPro"/>
</dbReference>
<evidence type="ECO:0000256" key="5">
    <source>
        <dbReference type="ARBA" id="ARBA00022984"/>
    </source>
</evidence>
<name>A0A502EGM2_9MYCO</name>
<dbReference type="PRINTS" id="PR00725">
    <property type="entry name" value="DADACBPTASE1"/>
</dbReference>
<feature type="binding site" evidence="8">
    <location>
        <position position="234"/>
    </location>
    <ligand>
        <name>substrate</name>
    </ligand>
</feature>
<dbReference type="RefSeq" id="WP_140687810.1">
    <property type="nucleotide sequence ID" value="NZ_RCZG01000001.1"/>
</dbReference>
<evidence type="ECO:0000256" key="1">
    <source>
        <dbReference type="ARBA" id="ARBA00007164"/>
    </source>
</evidence>
<organism evidence="12 13">
    <name type="scientific">Mycolicibacterium hodleri</name>
    <dbReference type="NCBI Taxonomy" id="49897"/>
    <lineage>
        <taxon>Bacteria</taxon>
        <taxon>Bacillati</taxon>
        <taxon>Actinomycetota</taxon>
        <taxon>Actinomycetes</taxon>
        <taxon>Mycobacteriales</taxon>
        <taxon>Mycobacteriaceae</taxon>
        <taxon>Mycolicibacterium</taxon>
    </lineage>
</organism>
<dbReference type="PANTHER" id="PTHR21581:SF33">
    <property type="entry name" value="D-ALANYL-D-ALANINE CARBOXYPEPTIDASE DACB"/>
    <property type="match status" value="1"/>
</dbReference>
<evidence type="ECO:0000256" key="9">
    <source>
        <dbReference type="RuleBase" id="RU004016"/>
    </source>
</evidence>
<dbReference type="GO" id="GO:0006508">
    <property type="term" value="P:proteolysis"/>
    <property type="evidence" value="ECO:0007669"/>
    <property type="project" value="InterPro"/>
</dbReference>
<feature type="active site" evidence="7">
    <location>
        <position position="128"/>
    </location>
</feature>
<comment type="caution">
    <text evidence="12">The sequence shown here is derived from an EMBL/GenBank/DDBJ whole genome shotgun (WGS) entry which is preliminary data.</text>
</comment>
<comment type="similarity">
    <text evidence="1 9">Belongs to the peptidase S11 family.</text>
</comment>
<evidence type="ECO:0000256" key="4">
    <source>
        <dbReference type="ARBA" id="ARBA00022960"/>
    </source>
</evidence>
<evidence type="ECO:0000313" key="12">
    <source>
        <dbReference type="EMBL" id="TPG36875.1"/>
    </source>
</evidence>
<dbReference type="AlphaFoldDB" id="A0A502EGM2"/>
<feature type="signal peptide" evidence="10">
    <location>
        <begin position="1"/>
        <end position="27"/>
    </location>
</feature>
<evidence type="ECO:0000313" key="13">
    <source>
        <dbReference type="Proteomes" id="UP000320095"/>
    </source>
</evidence>
<feature type="chain" id="PRO_5021368314" evidence="10">
    <location>
        <begin position="28"/>
        <end position="295"/>
    </location>
</feature>
<dbReference type="PANTHER" id="PTHR21581">
    <property type="entry name" value="D-ALANYL-D-ALANINE CARBOXYPEPTIDASE"/>
    <property type="match status" value="1"/>
</dbReference>
<keyword evidence="6" id="KW-0961">Cell wall biogenesis/degradation</keyword>
<evidence type="ECO:0000256" key="7">
    <source>
        <dbReference type="PIRSR" id="PIRSR618044-1"/>
    </source>
</evidence>
<reference evidence="12 13" key="1">
    <citation type="journal article" date="2019" name="Environ. Microbiol.">
        <title>Species interactions and distinct microbial communities in high Arctic permafrost affected cryosols are associated with the CH4 and CO2 gas fluxes.</title>
        <authorList>
            <person name="Altshuler I."/>
            <person name="Hamel J."/>
            <person name="Turney S."/>
            <person name="Magnuson E."/>
            <person name="Levesque R."/>
            <person name="Greer C."/>
            <person name="Whyte L.G."/>
        </authorList>
    </citation>
    <scope>NUCLEOTIDE SEQUENCE [LARGE SCALE GENOMIC DNA]</scope>
    <source>
        <strain evidence="12 13">S5.20</strain>
    </source>
</reference>
<keyword evidence="13" id="KW-1185">Reference proteome</keyword>
<keyword evidence="3" id="KW-0378">Hydrolase</keyword>
<keyword evidence="5" id="KW-0573">Peptidoglycan synthesis</keyword>
<dbReference type="EMBL" id="RCZG01000001">
    <property type="protein sequence ID" value="TPG36875.1"/>
    <property type="molecule type" value="Genomic_DNA"/>
</dbReference>
<dbReference type="InterPro" id="IPR001967">
    <property type="entry name" value="Peptidase_S11_N"/>
</dbReference>
<dbReference type="SUPFAM" id="SSF56601">
    <property type="entry name" value="beta-lactamase/transpeptidase-like"/>
    <property type="match status" value="1"/>
</dbReference>
<feature type="active site" description="Proton acceptor" evidence="7">
    <location>
        <position position="76"/>
    </location>
</feature>
<dbReference type="Pfam" id="PF00768">
    <property type="entry name" value="Peptidase_S11"/>
    <property type="match status" value="1"/>
</dbReference>
<keyword evidence="12" id="KW-0121">Carboxypeptidase</keyword>
<dbReference type="Proteomes" id="UP000320095">
    <property type="component" value="Unassembled WGS sequence"/>
</dbReference>
<evidence type="ECO:0000256" key="8">
    <source>
        <dbReference type="PIRSR" id="PIRSR618044-2"/>
    </source>
</evidence>
<feature type="domain" description="Peptidase S11 D-alanyl-D-alanine carboxypeptidase A N-terminal" evidence="11">
    <location>
        <begin position="40"/>
        <end position="261"/>
    </location>
</feature>
<evidence type="ECO:0000256" key="6">
    <source>
        <dbReference type="ARBA" id="ARBA00023316"/>
    </source>
</evidence>
<keyword evidence="12" id="KW-0645">Protease</keyword>
<dbReference type="OrthoDB" id="3663940at2"/>
<accession>A0A502EGM2</accession>
<gene>
    <name evidence="12" type="ORF">EAH80_02930</name>
</gene>
<protein>
    <submittedName>
        <fullName evidence="12">D-alanyl-D-alanine carboxypeptidase</fullName>
    </submittedName>
</protein>
<keyword evidence="4" id="KW-0133">Cell shape</keyword>
<evidence type="ECO:0000256" key="10">
    <source>
        <dbReference type="SAM" id="SignalP"/>
    </source>
</evidence>
<dbReference type="GO" id="GO:0009252">
    <property type="term" value="P:peptidoglycan biosynthetic process"/>
    <property type="evidence" value="ECO:0007669"/>
    <property type="project" value="UniProtKB-KW"/>
</dbReference>